<dbReference type="AlphaFoldDB" id="J9FN47"/>
<feature type="non-terminal residue" evidence="1">
    <location>
        <position position="1"/>
    </location>
</feature>
<dbReference type="EMBL" id="AMCI01005576">
    <property type="protein sequence ID" value="EJW95878.1"/>
    <property type="molecule type" value="Genomic_DNA"/>
</dbReference>
<protein>
    <submittedName>
        <fullName evidence="1">Uncharacterized protein</fullName>
    </submittedName>
</protein>
<evidence type="ECO:0000313" key="1">
    <source>
        <dbReference type="EMBL" id="EJW95878.1"/>
    </source>
</evidence>
<organism evidence="1">
    <name type="scientific">gut metagenome</name>
    <dbReference type="NCBI Taxonomy" id="749906"/>
    <lineage>
        <taxon>unclassified sequences</taxon>
        <taxon>metagenomes</taxon>
        <taxon>organismal metagenomes</taxon>
    </lineage>
</organism>
<name>J9FN47_9ZZZZ</name>
<sequence length="27" mass="3107">DSFTLKDLDEKASAKTKSWQISLAYIF</sequence>
<reference evidence="1" key="1">
    <citation type="journal article" date="2012" name="PLoS ONE">
        <title>Gene sets for utilization of primary and secondary nutrition supplies in the distal gut of endangered iberian lynx.</title>
        <authorList>
            <person name="Alcaide M."/>
            <person name="Messina E."/>
            <person name="Richter M."/>
            <person name="Bargiela R."/>
            <person name="Peplies J."/>
            <person name="Huws S.A."/>
            <person name="Newbold C.J."/>
            <person name="Golyshin P.N."/>
            <person name="Simon M.A."/>
            <person name="Lopez G."/>
            <person name="Yakimov M.M."/>
            <person name="Ferrer M."/>
        </authorList>
    </citation>
    <scope>NUCLEOTIDE SEQUENCE</scope>
</reference>
<accession>J9FN47</accession>
<proteinExistence type="predicted"/>
<gene>
    <name evidence="1" type="ORF">EVA_16014</name>
</gene>
<comment type="caution">
    <text evidence="1">The sequence shown here is derived from an EMBL/GenBank/DDBJ whole genome shotgun (WGS) entry which is preliminary data.</text>
</comment>